<evidence type="ECO:0000313" key="2">
    <source>
        <dbReference type="EMBL" id="KAK9762804.1"/>
    </source>
</evidence>
<proteinExistence type="predicted"/>
<dbReference type="EMBL" id="JASJQH010000827">
    <property type="protein sequence ID" value="KAK9762804.1"/>
    <property type="molecule type" value="Genomic_DNA"/>
</dbReference>
<comment type="caution">
    <text evidence="2">The sequence shown here is derived from an EMBL/GenBank/DDBJ whole genome shotgun (WGS) entry which is preliminary data.</text>
</comment>
<feature type="compositionally biased region" description="Polar residues" evidence="1">
    <location>
        <begin position="56"/>
        <end position="81"/>
    </location>
</feature>
<sequence>MLYPRTGEDQSTSESQLLYTLQSERKSSLSITTSDGQVVSLLNDEQLSRDPAPVCSISSPSPSLENEGSDSTSLSSPQRSNFAGIDNMSINSRRKYKCGCPGGCGS</sequence>
<dbReference type="Proteomes" id="UP001479436">
    <property type="component" value="Unassembled WGS sequence"/>
</dbReference>
<gene>
    <name evidence="2" type="ORF">K7432_011110</name>
</gene>
<feature type="non-terminal residue" evidence="2">
    <location>
        <position position="106"/>
    </location>
</feature>
<name>A0ABR2WMV6_9FUNG</name>
<evidence type="ECO:0000313" key="3">
    <source>
        <dbReference type="Proteomes" id="UP001479436"/>
    </source>
</evidence>
<organism evidence="2 3">
    <name type="scientific">Basidiobolus ranarum</name>
    <dbReference type="NCBI Taxonomy" id="34480"/>
    <lineage>
        <taxon>Eukaryota</taxon>
        <taxon>Fungi</taxon>
        <taxon>Fungi incertae sedis</taxon>
        <taxon>Zoopagomycota</taxon>
        <taxon>Entomophthoromycotina</taxon>
        <taxon>Basidiobolomycetes</taxon>
        <taxon>Basidiobolales</taxon>
        <taxon>Basidiobolaceae</taxon>
        <taxon>Basidiobolus</taxon>
    </lineage>
</organism>
<accession>A0ABR2WMV6</accession>
<protein>
    <submittedName>
        <fullName evidence="2">Uncharacterized protein</fullName>
    </submittedName>
</protein>
<keyword evidence="3" id="KW-1185">Reference proteome</keyword>
<feature type="region of interest" description="Disordered" evidence="1">
    <location>
        <begin position="45"/>
        <end position="88"/>
    </location>
</feature>
<evidence type="ECO:0000256" key="1">
    <source>
        <dbReference type="SAM" id="MobiDB-lite"/>
    </source>
</evidence>
<reference evidence="2 3" key="1">
    <citation type="submission" date="2023-04" db="EMBL/GenBank/DDBJ databases">
        <title>Genome of Basidiobolus ranarum AG-B5.</title>
        <authorList>
            <person name="Stajich J.E."/>
            <person name="Carter-House D."/>
            <person name="Gryganskyi A."/>
        </authorList>
    </citation>
    <scope>NUCLEOTIDE SEQUENCE [LARGE SCALE GENOMIC DNA]</scope>
    <source>
        <strain evidence="2 3">AG-B5</strain>
    </source>
</reference>